<dbReference type="EMBL" id="CP109441">
    <property type="protein sequence ID" value="WUV44266.1"/>
    <property type="molecule type" value="Genomic_DNA"/>
</dbReference>
<dbReference type="Pfam" id="PF12697">
    <property type="entry name" value="Abhydrolase_6"/>
    <property type="match status" value="1"/>
</dbReference>
<dbReference type="GO" id="GO:0016787">
    <property type="term" value="F:hydrolase activity"/>
    <property type="evidence" value="ECO:0007669"/>
    <property type="project" value="UniProtKB-KW"/>
</dbReference>
<evidence type="ECO:0000259" key="1">
    <source>
        <dbReference type="Pfam" id="PF12697"/>
    </source>
</evidence>
<dbReference type="InterPro" id="IPR029058">
    <property type="entry name" value="AB_hydrolase_fold"/>
</dbReference>
<dbReference type="InterPro" id="IPR050471">
    <property type="entry name" value="AB_hydrolase"/>
</dbReference>
<feature type="domain" description="AB hydrolase-1" evidence="1">
    <location>
        <begin position="46"/>
        <end position="282"/>
    </location>
</feature>
<dbReference type="PRINTS" id="PR00111">
    <property type="entry name" value="ABHYDROLASE"/>
</dbReference>
<keyword evidence="3" id="KW-1185">Reference proteome</keyword>
<sequence>MSSPVTDRAVQQYRSVETETKYAEVGDVRYAYRELGPDQPVDATPLVFLHRFRGTLDDWDPAFVDAVAEHRHVILFSDAAVGSSTGSPATSVDEKARNAASFVRALGHDVVDVLGFSMGGFVAQAIAIQEPVLVRKVVVIGTGPGGNPETDPHTDIVFGIALTPEYSFDDVRYLFFAEGRDIETQAYIDRNALRADREPVVTPEVIQVMAGLIMEFMGGKTGHYARLGELRQPTLVIDGDTDPFFPVKNQWLLYRELPDVQLAVYPQAGHAPHQQHPEAVAAQVERFLAHS</sequence>
<protein>
    <submittedName>
        <fullName evidence="2">Alpha/beta hydrolase</fullName>
    </submittedName>
</protein>
<dbReference type="PANTHER" id="PTHR43433">
    <property type="entry name" value="HYDROLASE, ALPHA/BETA FOLD FAMILY PROTEIN"/>
    <property type="match status" value="1"/>
</dbReference>
<dbReference type="Gene3D" id="3.40.50.1820">
    <property type="entry name" value="alpha/beta hydrolase"/>
    <property type="match status" value="1"/>
</dbReference>
<evidence type="ECO:0000313" key="2">
    <source>
        <dbReference type="EMBL" id="WUV44266.1"/>
    </source>
</evidence>
<proteinExistence type="predicted"/>
<dbReference type="InterPro" id="IPR000073">
    <property type="entry name" value="AB_hydrolase_1"/>
</dbReference>
<name>A0ABZ1YMM0_9NOCA</name>
<dbReference type="Proteomes" id="UP001432062">
    <property type="component" value="Chromosome"/>
</dbReference>
<keyword evidence="2" id="KW-0378">Hydrolase</keyword>
<reference evidence="2" key="1">
    <citation type="submission" date="2022-10" db="EMBL/GenBank/DDBJ databases">
        <title>The complete genomes of actinobacterial strains from the NBC collection.</title>
        <authorList>
            <person name="Joergensen T.S."/>
            <person name="Alvarez Arevalo M."/>
            <person name="Sterndorff E.B."/>
            <person name="Faurdal D."/>
            <person name="Vuksanovic O."/>
            <person name="Mourched A.-S."/>
            <person name="Charusanti P."/>
            <person name="Shaw S."/>
            <person name="Blin K."/>
            <person name="Weber T."/>
        </authorList>
    </citation>
    <scope>NUCLEOTIDE SEQUENCE</scope>
    <source>
        <strain evidence="2">NBC_01482</strain>
    </source>
</reference>
<dbReference type="SUPFAM" id="SSF53474">
    <property type="entry name" value="alpha/beta-Hydrolases"/>
    <property type="match status" value="1"/>
</dbReference>
<gene>
    <name evidence="2" type="ORF">OG563_34585</name>
</gene>
<dbReference type="RefSeq" id="WP_329407155.1">
    <property type="nucleotide sequence ID" value="NZ_CP109441.1"/>
</dbReference>
<organism evidence="2 3">
    <name type="scientific">Nocardia vinacea</name>
    <dbReference type="NCBI Taxonomy" id="96468"/>
    <lineage>
        <taxon>Bacteria</taxon>
        <taxon>Bacillati</taxon>
        <taxon>Actinomycetota</taxon>
        <taxon>Actinomycetes</taxon>
        <taxon>Mycobacteriales</taxon>
        <taxon>Nocardiaceae</taxon>
        <taxon>Nocardia</taxon>
    </lineage>
</organism>
<dbReference type="PANTHER" id="PTHR43433:SF5">
    <property type="entry name" value="AB HYDROLASE-1 DOMAIN-CONTAINING PROTEIN"/>
    <property type="match status" value="1"/>
</dbReference>
<accession>A0ABZ1YMM0</accession>
<evidence type="ECO:0000313" key="3">
    <source>
        <dbReference type="Proteomes" id="UP001432062"/>
    </source>
</evidence>